<proteinExistence type="predicted"/>
<keyword evidence="2" id="KW-1185">Reference proteome</keyword>
<dbReference type="AlphaFoldDB" id="A0AAD7G344"/>
<name>A0AAD7G344_MYCRO</name>
<gene>
    <name evidence="1" type="ORF">B0H17DRAFT_1212301</name>
</gene>
<dbReference type="EMBL" id="JARKIE010000251">
    <property type="protein sequence ID" value="KAJ7661190.1"/>
    <property type="molecule type" value="Genomic_DNA"/>
</dbReference>
<sequence length="302" mass="33496">MYSAPLELLRAIVGQTADHSVLLTICLASKAYAAAATPHVFRVLTVRDSVRSADALAIRRAWVLTCMEDERSEEEGRDALSAAFSGLPKFPHLAALRFDFRARFQEEDTVDIPSDPSHFLRVQRALLTMLTAAPPSALVSLTLNNLIAMPEDLYADAAFQRVLQSLTRLRLSVLSDTVGEGAYAQETFTDFWEQSLTHVLRGATRLTTLELHSNQPLGFCLSLSDVRFSCLMILTLRNFILDPTVVDADVEAFIARHSATLLRLELDGCSIYGDDVTWVFARPEQIKKVTKSESLLLDAHVC</sequence>
<dbReference type="Proteomes" id="UP001221757">
    <property type="component" value="Unassembled WGS sequence"/>
</dbReference>
<comment type="caution">
    <text evidence="1">The sequence shown here is derived from an EMBL/GenBank/DDBJ whole genome shotgun (WGS) entry which is preliminary data.</text>
</comment>
<dbReference type="InterPro" id="IPR032675">
    <property type="entry name" value="LRR_dom_sf"/>
</dbReference>
<organism evidence="1 2">
    <name type="scientific">Mycena rosella</name>
    <name type="common">Pink bonnet</name>
    <name type="synonym">Agaricus rosellus</name>
    <dbReference type="NCBI Taxonomy" id="1033263"/>
    <lineage>
        <taxon>Eukaryota</taxon>
        <taxon>Fungi</taxon>
        <taxon>Dikarya</taxon>
        <taxon>Basidiomycota</taxon>
        <taxon>Agaricomycotina</taxon>
        <taxon>Agaricomycetes</taxon>
        <taxon>Agaricomycetidae</taxon>
        <taxon>Agaricales</taxon>
        <taxon>Marasmiineae</taxon>
        <taxon>Mycenaceae</taxon>
        <taxon>Mycena</taxon>
    </lineage>
</organism>
<evidence type="ECO:0000313" key="2">
    <source>
        <dbReference type="Proteomes" id="UP001221757"/>
    </source>
</evidence>
<dbReference type="Gene3D" id="3.80.10.10">
    <property type="entry name" value="Ribonuclease Inhibitor"/>
    <property type="match status" value="1"/>
</dbReference>
<dbReference type="PANTHER" id="PTHR42057:SF2">
    <property type="entry name" value="F-BOX DOMAIN PROTEIN (AFU_ORTHOLOGUE AFUA_4G00200)-RELATED"/>
    <property type="match status" value="1"/>
</dbReference>
<dbReference type="SUPFAM" id="SSF52047">
    <property type="entry name" value="RNI-like"/>
    <property type="match status" value="1"/>
</dbReference>
<dbReference type="PANTHER" id="PTHR42057">
    <property type="entry name" value="F-BOX DOMAIN PROTEIN (AFU_ORTHOLOGUE AFUA_4G00200)"/>
    <property type="match status" value="1"/>
</dbReference>
<protein>
    <recommendedName>
        <fullName evidence="3">F-box domain-containing protein</fullName>
    </recommendedName>
</protein>
<accession>A0AAD7G344</accession>
<evidence type="ECO:0000313" key="1">
    <source>
        <dbReference type="EMBL" id="KAJ7661190.1"/>
    </source>
</evidence>
<reference evidence="1" key="1">
    <citation type="submission" date="2023-03" db="EMBL/GenBank/DDBJ databases">
        <title>Massive genome expansion in bonnet fungi (Mycena s.s.) driven by repeated elements and novel gene families across ecological guilds.</title>
        <authorList>
            <consortium name="Lawrence Berkeley National Laboratory"/>
            <person name="Harder C.B."/>
            <person name="Miyauchi S."/>
            <person name="Viragh M."/>
            <person name="Kuo A."/>
            <person name="Thoen E."/>
            <person name="Andreopoulos B."/>
            <person name="Lu D."/>
            <person name="Skrede I."/>
            <person name="Drula E."/>
            <person name="Henrissat B."/>
            <person name="Morin E."/>
            <person name="Kohler A."/>
            <person name="Barry K."/>
            <person name="LaButti K."/>
            <person name="Morin E."/>
            <person name="Salamov A."/>
            <person name="Lipzen A."/>
            <person name="Mereny Z."/>
            <person name="Hegedus B."/>
            <person name="Baldrian P."/>
            <person name="Stursova M."/>
            <person name="Weitz H."/>
            <person name="Taylor A."/>
            <person name="Grigoriev I.V."/>
            <person name="Nagy L.G."/>
            <person name="Martin F."/>
            <person name="Kauserud H."/>
        </authorList>
    </citation>
    <scope>NUCLEOTIDE SEQUENCE</scope>
    <source>
        <strain evidence="1">CBHHK067</strain>
    </source>
</reference>
<evidence type="ECO:0008006" key="3">
    <source>
        <dbReference type="Google" id="ProtNLM"/>
    </source>
</evidence>